<sequence length="330" mass="38900">MFNTQKELFERIAIHYKSKNALCKTIAKAMNASEKTVEKWISADTELKFNRLYDIVNYLKLTPMDLFKDSQGLVYFQFMLMDMNDLDRYYSYISMLAVTFRRLADNKDGKILFMADEIPIFHFMPYKQLTYFKLYQYYCDMQKSEDSDEVKAELYYEDFTAELDKLDLAPQFEAIHDAYQQITSREIWDDTILDGLLYGLYELSSLCRFRDTKVIQPILAELKELIEQFRIKGNRGKKSGGVRIDVFKKRTPVRQGFMVWKCPGQDFLSIKLDTINSMLTFDPEMIRMFKSKFKADMDRSKAFGMGDIGERISFYDGLIEKIELAMQELG</sequence>
<reference evidence="2" key="1">
    <citation type="submission" date="2017-02" db="EMBL/GenBank/DDBJ databases">
        <authorList>
            <person name="Varghese N."/>
            <person name="Submissions S."/>
        </authorList>
    </citation>
    <scope>NUCLEOTIDE SEQUENCE [LARGE SCALE GENOMIC DNA]</scope>
    <source>
        <strain evidence="2">DSM 24091</strain>
    </source>
</reference>
<evidence type="ECO:0000313" key="1">
    <source>
        <dbReference type="EMBL" id="SKB95148.1"/>
    </source>
</evidence>
<dbReference type="AlphaFoldDB" id="A0A1T5FGD5"/>
<keyword evidence="2" id="KW-1185">Reference proteome</keyword>
<gene>
    <name evidence="1" type="ORF">SAMN05660841_03217</name>
</gene>
<evidence type="ECO:0000313" key="2">
    <source>
        <dbReference type="Proteomes" id="UP000190150"/>
    </source>
</evidence>
<dbReference type="Gene3D" id="1.10.260.40">
    <property type="entry name" value="lambda repressor-like DNA-binding domains"/>
    <property type="match status" value="1"/>
</dbReference>
<protein>
    <recommendedName>
        <fullName evidence="3">BetR domain-containing protein</fullName>
    </recommendedName>
</protein>
<dbReference type="RefSeq" id="WP_079644577.1">
    <property type="nucleotide sequence ID" value="NZ_FUZF01000016.1"/>
</dbReference>
<dbReference type="OrthoDB" id="1098026at2"/>
<accession>A0A1T5FGD5</accession>
<name>A0A1T5FGD5_9SPHI</name>
<dbReference type="Proteomes" id="UP000190150">
    <property type="component" value="Unassembled WGS sequence"/>
</dbReference>
<dbReference type="STRING" id="1513896.SAMN05660841_03217"/>
<organism evidence="1 2">
    <name type="scientific">Sphingobacterium nematocida</name>
    <dbReference type="NCBI Taxonomy" id="1513896"/>
    <lineage>
        <taxon>Bacteria</taxon>
        <taxon>Pseudomonadati</taxon>
        <taxon>Bacteroidota</taxon>
        <taxon>Sphingobacteriia</taxon>
        <taxon>Sphingobacteriales</taxon>
        <taxon>Sphingobacteriaceae</taxon>
        <taxon>Sphingobacterium</taxon>
    </lineage>
</organism>
<dbReference type="EMBL" id="FUZF01000016">
    <property type="protein sequence ID" value="SKB95148.1"/>
    <property type="molecule type" value="Genomic_DNA"/>
</dbReference>
<proteinExistence type="predicted"/>
<dbReference type="GO" id="GO:0003677">
    <property type="term" value="F:DNA binding"/>
    <property type="evidence" value="ECO:0007669"/>
    <property type="project" value="InterPro"/>
</dbReference>
<evidence type="ECO:0008006" key="3">
    <source>
        <dbReference type="Google" id="ProtNLM"/>
    </source>
</evidence>
<dbReference type="InterPro" id="IPR010982">
    <property type="entry name" value="Lambda_DNA-bd_dom_sf"/>
</dbReference>